<name>T1CXG9_9HELI</name>
<reference evidence="1 2" key="1">
    <citation type="journal article" date="2013" name="Genome Announc.">
        <title>Draft Genome Sequence of Helicobacter fennelliae Strain MRY12-0050, Isolated from a Bacteremia Patient.</title>
        <authorList>
            <person name="Rimbara E."/>
            <person name="Matsui M."/>
            <person name="Mori S."/>
            <person name="Suzuki S."/>
            <person name="Suzuki M."/>
            <person name="Kim H."/>
            <person name="Sekizuka T."/>
            <person name="Kuroda M."/>
            <person name="Shibayama K."/>
        </authorList>
    </citation>
    <scope>NUCLEOTIDE SEQUENCE [LARGE SCALE GENOMIC DNA]</scope>
    <source>
        <strain evidence="1 2">MRY12-0050</strain>
    </source>
</reference>
<dbReference type="RefSeq" id="WP_023947351.1">
    <property type="nucleotide sequence ID" value="NZ_BASD01000008.1"/>
</dbReference>
<dbReference type="Proteomes" id="UP000018143">
    <property type="component" value="Unassembled WGS sequence"/>
</dbReference>
<evidence type="ECO:0000313" key="2">
    <source>
        <dbReference type="Proteomes" id="UP000018143"/>
    </source>
</evidence>
<keyword evidence="2" id="KW-1185">Reference proteome</keyword>
<sequence>MATNRELIKKFRDMADCADASYAMLDYVFENIDSIFPSKEWKDSDKVRLGNTRKIKIEGQEKEINTTYARAIESRFQKDIVIEKGTFVDDKLGDSPKMVSVARELSQRTKNFVNRYELIEHQPNADYGFSATLFKDTKATSKDSEYILAIRGTEITLRIYPLI</sequence>
<proteinExistence type="predicted"/>
<dbReference type="STRING" id="1325130.HFN_2027"/>
<accession>T1CXG9</accession>
<dbReference type="EMBL" id="BASD01000008">
    <property type="protein sequence ID" value="GAD18615.1"/>
    <property type="molecule type" value="Genomic_DNA"/>
</dbReference>
<gene>
    <name evidence="1" type="ORF">HFN_2027</name>
</gene>
<comment type="caution">
    <text evidence="1">The sequence shown here is derived from an EMBL/GenBank/DDBJ whole genome shotgun (WGS) entry which is preliminary data.</text>
</comment>
<organism evidence="1 2">
    <name type="scientific">Helicobacter fennelliae MRY12-0050</name>
    <dbReference type="NCBI Taxonomy" id="1325130"/>
    <lineage>
        <taxon>Bacteria</taxon>
        <taxon>Pseudomonadati</taxon>
        <taxon>Campylobacterota</taxon>
        <taxon>Epsilonproteobacteria</taxon>
        <taxon>Campylobacterales</taxon>
        <taxon>Helicobacteraceae</taxon>
        <taxon>Helicobacter</taxon>
    </lineage>
</organism>
<protein>
    <submittedName>
        <fullName evidence="1">Uncharacterized protein</fullName>
    </submittedName>
</protein>
<dbReference type="AlphaFoldDB" id="T1CXG9"/>
<evidence type="ECO:0000313" key="1">
    <source>
        <dbReference type="EMBL" id="GAD18615.1"/>
    </source>
</evidence>